<dbReference type="RefSeq" id="WP_069634761.1">
    <property type="nucleotide sequence ID" value="NZ_JXKZ01000007.1"/>
</dbReference>
<dbReference type="EMBL" id="MIKB01000013">
    <property type="protein sequence ID" value="OEG16307.1"/>
    <property type="molecule type" value="Genomic_DNA"/>
</dbReference>
<dbReference type="OrthoDB" id="2184893at2"/>
<feature type="transmembrane region" description="Helical" evidence="1">
    <location>
        <begin position="7"/>
        <end position="28"/>
    </location>
</feature>
<evidence type="ECO:0000313" key="3">
    <source>
        <dbReference type="Proteomes" id="UP000094764"/>
    </source>
</evidence>
<evidence type="ECO:0000256" key="1">
    <source>
        <dbReference type="SAM" id="Phobius"/>
    </source>
</evidence>
<feature type="transmembrane region" description="Helical" evidence="1">
    <location>
        <begin position="48"/>
        <end position="72"/>
    </location>
</feature>
<sequence>MKRLLKIIFALIILLLFVGTIGLLSQMIDIPWVSYEVDSLLYSYSWLFSFFEGILLILGVLLFLSLVVVLSVSGQRKRLVVKEGKNRIEIPKSTVKQLVEEAYSKSIHPDKTKMTVKIKGKEKVAVDLKLDVRSKERYQPMGEEIKVEIQKVLSEALESIDSHVTVRLNEKDQKASATFNKKKSRVI</sequence>
<keyword evidence="1" id="KW-0812">Transmembrane</keyword>
<accession>A0A1E5GUG3</accession>
<protein>
    <recommendedName>
        <fullName evidence="4">Alkaline shock response membrane anchor protein AmaP</fullName>
    </recommendedName>
</protein>
<evidence type="ECO:0000313" key="2">
    <source>
        <dbReference type="EMBL" id="OEG16307.1"/>
    </source>
</evidence>
<keyword evidence="1" id="KW-1133">Transmembrane helix</keyword>
<keyword evidence="3" id="KW-1185">Reference proteome</keyword>
<reference evidence="3" key="1">
    <citation type="submission" date="2016-09" db="EMBL/GenBank/DDBJ databases">
        <authorList>
            <person name="Gulvik C.A."/>
        </authorList>
    </citation>
    <scope>NUCLEOTIDE SEQUENCE [LARGE SCALE GENOMIC DNA]</scope>
    <source>
        <strain evidence="3">LMG 26306</strain>
    </source>
</reference>
<dbReference type="AlphaFoldDB" id="A0A1E5GUG3"/>
<comment type="caution">
    <text evidence="2">The sequence shown here is derived from an EMBL/GenBank/DDBJ whole genome shotgun (WGS) entry which is preliminary data.</text>
</comment>
<keyword evidence="1" id="KW-0472">Membrane</keyword>
<gene>
    <name evidence="2" type="ORF">BCR23_05305</name>
</gene>
<dbReference type="Proteomes" id="UP000094764">
    <property type="component" value="Unassembled WGS sequence"/>
</dbReference>
<dbReference type="STRING" id="903983.BCR23_05305"/>
<organism evidence="2 3">
    <name type="scientific">Enterococcus quebecensis</name>
    <dbReference type="NCBI Taxonomy" id="903983"/>
    <lineage>
        <taxon>Bacteria</taxon>
        <taxon>Bacillati</taxon>
        <taxon>Bacillota</taxon>
        <taxon>Bacilli</taxon>
        <taxon>Lactobacillales</taxon>
        <taxon>Enterococcaceae</taxon>
        <taxon>Enterococcus</taxon>
    </lineage>
</organism>
<evidence type="ECO:0008006" key="4">
    <source>
        <dbReference type="Google" id="ProtNLM"/>
    </source>
</evidence>
<dbReference type="NCBIfam" id="NF033218">
    <property type="entry name" value="anchor_AmaP"/>
    <property type="match status" value="1"/>
</dbReference>
<proteinExistence type="predicted"/>
<name>A0A1E5GUG3_9ENTE</name>